<proteinExistence type="predicted"/>
<dbReference type="InterPro" id="IPR025322">
    <property type="entry name" value="PADRE_dom"/>
</dbReference>
<dbReference type="Pfam" id="PF14009">
    <property type="entry name" value="PADRE"/>
    <property type="match status" value="1"/>
</dbReference>
<dbReference type="Proteomes" id="UP001346149">
    <property type="component" value="Unassembled WGS sequence"/>
</dbReference>
<protein>
    <submittedName>
        <fullName evidence="2">Uncharacterized protein</fullName>
    </submittedName>
</protein>
<organism evidence="2 3">
    <name type="scientific">Trapa natans</name>
    <name type="common">Water chestnut</name>
    <dbReference type="NCBI Taxonomy" id="22666"/>
    <lineage>
        <taxon>Eukaryota</taxon>
        <taxon>Viridiplantae</taxon>
        <taxon>Streptophyta</taxon>
        <taxon>Embryophyta</taxon>
        <taxon>Tracheophyta</taxon>
        <taxon>Spermatophyta</taxon>
        <taxon>Magnoliopsida</taxon>
        <taxon>eudicotyledons</taxon>
        <taxon>Gunneridae</taxon>
        <taxon>Pentapetalae</taxon>
        <taxon>rosids</taxon>
        <taxon>malvids</taxon>
        <taxon>Myrtales</taxon>
        <taxon>Lythraceae</taxon>
        <taxon>Trapa</taxon>
    </lineage>
</organism>
<dbReference type="PANTHER" id="PTHR33148">
    <property type="entry name" value="PLASTID MOVEMENT IMPAIRED PROTEIN-RELATED"/>
    <property type="match status" value="1"/>
</dbReference>
<gene>
    <name evidence="2" type="ORF">SAY86_004340</name>
</gene>
<sequence>MGNCLFGSLGPGVAAAGGGARRLVRVVTTTGGVLEFQPPVTAGSLLDEFPGHRIVRSQELFWEPLPYNESLMAGKTYYLFPFSGHATTAGSVSSSLGKSFGHIRSNSVPTDSASMLTPYRMSVDSRETMRRSYTDALSRYSWSVRSRRVWKVKLIISPEQLQEILSSGDRTQELIDSMRVVAKCGVPEKGRRRRIYRRRRYTPREASPNPTSGASPAGMLDSESDSKSNIHCKIVSLSFYDQQNLCALAI</sequence>
<name>A0AAN7M7J1_TRANT</name>
<dbReference type="PANTHER" id="PTHR33148:SF41">
    <property type="entry name" value="DUF4228 DOMAIN PROTEIN"/>
    <property type="match status" value="1"/>
</dbReference>
<keyword evidence="3" id="KW-1185">Reference proteome</keyword>
<evidence type="ECO:0000256" key="1">
    <source>
        <dbReference type="SAM" id="MobiDB-lite"/>
    </source>
</evidence>
<comment type="caution">
    <text evidence="2">The sequence shown here is derived from an EMBL/GenBank/DDBJ whole genome shotgun (WGS) entry which is preliminary data.</text>
</comment>
<dbReference type="AlphaFoldDB" id="A0AAN7M7J1"/>
<reference evidence="2 3" key="1">
    <citation type="journal article" date="2023" name="Hortic Res">
        <title>Pangenome of water caltrop reveals structural variations and asymmetric subgenome divergence after allopolyploidization.</title>
        <authorList>
            <person name="Zhang X."/>
            <person name="Chen Y."/>
            <person name="Wang L."/>
            <person name="Yuan Y."/>
            <person name="Fang M."/>
            <person name="Shi L."/>
            <person name="Lu R."/>
            <person name="Comes H.P."/>
            <person name="Ma Y."/>
            <person name="Chen Y."/>
            <person name="Huang G."/>
            <person name="Zhou Y."/>
            <person name="Zheng Z."/>
            <person name="Qiu Y."/>
        </authorList>
    </citation>
    <scope>NUCLEOTIDE SEQUENCE [LARGE SCALE GENOMIC DNA]</scope>
    <source>
        <strain evidence="2">F231</strain>
    </source>
</reference>
<feature type="compositionally biased region" description="Basic residues" evidence="1">
    <location>
        <begin position="192"/>
        <end position="201"/>
    </location>
</feature>
<evidence type="ECO:0000313" key="3">
    <source>
        <dbReference type="Proteomes" id="UP001346149"/>
    </source>
</evidence>
<accession>A0AAN7M7J1</accession>
<evidence type="ECO:0000313" key="2">
    <source>
        <dbReference type="EMBL" id="KAK4804523.1"/>
    </source>
</evidence>
<dbReference type="EMBL" id="JAXQNO010000001">
    <property type="protein sequence ID" value="KAK4804523.1"/>
    <property type="molecule type" value="Genomic_DNA"/>
</dbReference>
<feature type="region of interest" description="Disordered" evidence="1">
    <location>
        <begin position="192"/>
        <end position="222"/>
    </location>
</feature>